<evidence type="ECO:0000256" key="1">
    <source>
        <dbReference type="SAM" id="MobiDB-lite"/>
    </source>
</evidence>
<evidence type="ECO:0000313" key="3">
    <source>
        <dbReference type="EMBL" id="CAE8620113.1"/>
    </source>
</evidence>
<sequence>MAGSGSPGRVLLLVKVHAPGASAVLMQPPPDSSIASAHWMRKLAGMLKPLGQADGSHSFGCCLLGNLAEVSDHLWQHQTLWMCFRAQDQGAKSAAAAERHVAVQLSELLEGAPDLSSGRYANVVELEEEDSLGGSGTGQVSVGIELLAVGPGQEGLPPSAAQLLHEDASGGAFVLALELTPGSASVLAGLDAHRFRLRIGGVEQELCSPAGEEEGEGAARVQHTLVLVDSWEEVPLALSGLEVCVQAPSAALQSGADAIQDFEELPVDLSALIAAVAAPSGGGAVVAEVASCEVPGLGSAGLTFSTSVAAVRWSEQLGGQLMPGRSRDSDVWASGLRLMAAGQRHWRVSVELRSVRLMGRTANIFVTYAYEPFLQPRPFRTNPPTLVRRKATVYLPHSFAAYTLTASLDELKSPGMSQSVGEASSQKRVSISDIEISVDQGLGVGLSSHKPAPEKQDATLQKSQPEPCSDSAGFFSRHCFIESLRTTTPQFWDLQRTF</sequence>
<dbReference type="OrthoDB" id="441208at2759"/>
<feature type="signal peptide" evidence="2">
    <location>
        <begin position="1"/>
        <end position="23"/>
    </location>
</feature>
<protein>
    <submittedName>
        <fullName evidence="3">Uncharacterized protein</fullName>
    </submittedName>
</protein>
<dbReference type="Proteomes" id="UP000654075">
    <property type="component" value="Unassembled WGS sequence"/>
</dbReference>
<comment type="caution">
    <text evidence="3">The sequence shown here is derived from an EMBL/GenBank/DDBJ whole genome shotgun (WGS) entry which is preliminary data.</text>
</comment>
<organism evidence="3 4">
    <name type="scientific">Polarella glacialis</name>
    <name type="common">Dinoflagellate</name>
    <dbReference type="NCBI Taxonomy" id="89957"/>
    <lineage>
        <taxon>Eukaryota</taxon>
        <taxon>Sar</taxon>
        <taxon>Alveolata</taxon>
        <taxon>Dinophyceae</taxon>
        <taxon>Suessiales</taxon>
        <taxon>Suessiaceae</taxon>
        <taxon>Polarella</taxon>
    </lineage>
</organism>
<feature type="chain" id="PRO_5032393279" evidence="2">
    <location>
        <begin position="24"/>
        <end position="498"/>
    </location>
</feature>
<gene>
    <name evidence="3" type="ORF">PGLA1383_LOCUS37680</name>
</gene>
<evidence type="ECO:0000256" key="2">
    <source>
        <dbReference type="SAM" id="SignalP"/>
    </source>
</evidence>
<reference evidence="3" key="1">
    <citation type="submission" date="2021-02" db="EMBL/GenBank/DDBJ databases">
        <authorList>
            <person name="Dougan E. K."/>
            <person name="Rhodes N."/>
            <person name="Thang M."/>
            <person name="Chan C."/>
        </authorList>
    </citation>
    <scope>NUCLEOTIDE SEQUENCE</scope>
</reference>
<dbReference type="EMBL" id="CAJNNV010027349">
    <property type="protein sequence ID" value="CAE8620113.1"/>
    <property type="molecule type" value="Genomic_DNA"/>
</dbReference>
<proteinExistence type="predicted"/>
<keyword evidence="2" id="KW-0732">Signal</keyword>
<keyword evidence="4" id="KW-1185">Reference proteome</keyword>
<dbReference type="AlphaFoldDB" id="A0A813G5G5"/>
<name>A0A813G5G5_POLGL</name>
<feature type="region of interest" description="Disordered" evidence="1">
    <location>
        <begin position="445"/>
        <end position="469"/>
    </location>
</feature>
<accession>A0A813G5G5</accession>
<evidence type="ECO:0000313" key="4">
    <source>
        <dbReference type="Proteomes" id="UP000654075"/>
    </source>
</evidence>